<reference evidence="8 9" key="2">
    <citation type="journal article" date="2014" name="PLoS ONE">
        <title>Evolution of mitochondria reconstructed from the energy metabolism of living bacteria.</title>
        <authorList>
            <person name="Degli Esposti M."/>
            <person name="Chouaia B."/>
            <person name="Comandatore F."/>
            <person name="Crotti E."/>
            <person name="Sassera D."/>
            <person name="Lievens P.M."/>
            <person name="Daffonchio D."/>
            <person name="Bandi C."/>
        </authorList>
    </citation>
    <scope>NUCLEOTIDE SEQUENCE [LARGE SCALE GENOMIC DNA]</scope>
    <source>
        <strain evidence="8 9">SF2.1</strain>
    </source>
</reference>
<name>A0A060QK83_9PROT</name>
<dbReference type="SUPFAM" id="SSF55681">
    <property type="entry name" value="Class II aaRS and biotin synthetases"/>
    <property type="match status" value="1"/>
</dbReference>
<accession>A0A060QK83</accession>
<evidence type="ECO:0000313" key="8">
    <source>
        <dbReference type="EMBL" id="CDG39302.1"/>
    </source>
</evidence>
<dbReference type="PANTHER" id="PTHR12835:SF5">
    <property type="entry name" value="BIOTIN--PROTEIN LIGASE"/>
    <property type="match status" value="1"/>
</dbReference>
<dbReference type="PROSITE" id="PS51733">
    <property type="entry name" value="BPL_LPL_CATALYTIC"/>
    <property type="match status" value="1"/>
</dbReference>
<dbReference type="AlphaFoldDB" id="A0A060QK83"/>
<dbReference type="Gene3D" id="2.30.30.100">
    <property type="match status" value="1"/>
</dbReference>
<dbReference type="InterPro" id="IPR003142">
    <property type="entry name" value="BPL_C"/>
</dbReference>
<dbReference type="NCBIfam" id="TIGR00121">
    <property type="entry name" value="birA_ligase"/>
    <property type="match status" value="1"/>
</dbReference>
<dbReference type="Pfam" id="PF02237">
    <property type="entry name" value="BPL_C"/>
    <property type="match status" value="1"/>
</dbReference>
<organism evidence="8 9">
    <name type="scientific">Asaia bogorensis</name>
    <dbReference type="NCBI Taxonomy" id="91915"/>
    <lineage>
        <taxon>Bacteria</taxon>
        <taxon>Pseudomonadati</taxon>
        <taxon>Pseudomonadota</taxon>
        <taxon>Alphaproteobacteria</taxon>
        <taxon>Acetobacterales</taxon>
        <taxon>Acetobacteraceae</taxon>
        <taxon>Asaia</taxon>
    </lineage>
</organism>
<evidence type="ECO:0000256" key="5">
    <source>
        <dbReference type="ARBA" id="ARBA00024227"/>
    </source>
</evidence>
<dbReference type="InterPro" id="IPR008988">
    <property type="entry name" value="Transcriptional_repressor_C"/>
</dbReference>
<evidence type="ECO:0000256" key="2">
    <source>
        <dbReference type="ARBA" id="ARBA00022741"/>
    </source>
</evidence>
<dbReference type="GO" id="GO:0004077">
    <property type="term" value="F:biotin--[biotin carboxyl-carrier protein] ligase activity"/>
    <property type="evidence" value="ECO:0007669"/>
    <property type="project" value="UniProtKB-EC"/>
</dbReference>
<dbReference type="PANTHER" id="PTHR12835">
    <property type="entry name" value="BIOTIN PROTEIN LIGASE"/>
    <property type="match status" value="1"/>
</dbReference>
<dbReference type="GO" id="GO:0005737">
    <property type="term" value="C:cytoplasm"/>
    <property type="evidence" value="ECO:0007669"/>
    <property type="project" value="TreeGrafter"/>
</dbReference>
<sequence>MSFQSGFIWTLECHETLGSTSDYCKNEAENGAAHGRAVLAYRQTAGRGTRGRQWDAPSGNLSFSFICRDARVNDLVQAMPFMVAVALHDALSACAPSAALRIKWPNDILCDGAKLAGVLIERGGVTGSEWIVIGIGANLKTAPDIAGRQTVALSALGGQVGPADLARQILTCFSFWFDLWQRRGFAPIRQAWLDRAHEPGSRLAVQRGGDYIEGFFAGLDECGRLVLQTDQNEVQTVAAGDILLLG</sequence>
<dbReference type="InterPro" id="IPR045864">
    <property type="entry name" value="aa-tRNA-synth_II/BPL/LPL"/>
</dbReference>
<proteinExistence type="predicted"/>
<dbReference type="RefSeq" id="WP_023977490.1">
    <property type="nucleotide sequence ID" value="NZ_CBLX010000009.1"/>
</dbReference>
<keyword evidence="3" id="KW-0067">ATP-binding</keyword>
<dbReference type="InterPro" id="IPR004408">
    <property type="entry name" value="Biotin_CoA_COase_ligase"/>
</dbReference>
<dbReference type="Gene3D" id="3.30.930.10">
    <property type="entry name" value="Bira Bifunctional Protein, Domain 2"/>
    <property type="match status" value="1"/>
</dbReference>
<dbReference type="InterPro" id="IPR004143">
    <property type="entry name" value="BPL_LPL_catalytic"/>
</dbReference>
<evidence type="ECO:0000256" key="3">
    <source>
        <dbReference type="ARBA" id="ARBA00022840"/>
    </source>
</evidence>
<evidence type="ECO:0000256" key="6">
    <source>
        <dbReference type="ARBA" id="ARBA00047846"/>
    </source>
</evidence>
<evidence type="ECO:0000259" key="7">
    <source>
        <dbReference type="PROSITE" id="PS51733"/>
    </source>
</evidence>
<dbReference type="SUPFAM" id="SSF50037">
    <property type="entry name" value="C-terminal domain of transcriptional repressors"/>
    <property type="match status" value="1"/>
</dbReference>
<dbReference type="eggNOG" id="COG0340">
    <property type="taxonomic scope" value="Bacteria"/>
</dbReference>
<reference evidence="8 9" key="1">
    <citation type="journal article" date="2014" name="Genome Biol. Evol.">
        <title>Acetic acid bacteria genomes reveal functional traits for adaptation to life in insect guts.</title>
        <authorList>
            <person name="Chouaia B."/>
            <person name="Gaiarsa S."/>
            <person name="Crotti E."/>
            <person name="Comandatore F."/>
            <person name="Degli Esposti M."/>
            <person name="Ricci I."/>
            <person name="Alma A."/>
            <person name="Favia G."/>
            <person name="Bandi C."/>
            <person name="Daffonchio D."/>
        </authorList>
    </citation>
    <scope>NUCLEOTIDE SEQUENCE [LARGE SCALE GENOMIC DNA]</scope>
    <source>
        <strain evidence="8 9">SF2.1</strain>
    </source>
</reference>
<gene>
    <name evidence="8" type="ORF">ASAP_1257</name>
</gene>
<dbReference type="Proteomes" id="UP000027583">
    <property type="component" value="Unassembled WGS sequence"/>
</dbReference>
<dbReference type="EMBL" id="CBLX010000009">
    <property type="protein sequence ID" value="CDG39302.1"/>
    <property type="molecule type" value="Genomic_DNA"/>
</dbReference>
<keyword evidence="4" id="KW-0092">Biotin</keyword>
<evidence type="ECO:0000313" key="9">
    <source>
        <dbReference type="Proteomes" id="UP000027583"/>
    </source>
</evidence>
<evidence type="ECO:0000256" key="4">
    <source>
        <dbReference type="ARBA" id="ARBA00023267"/>
    </source>
</evidence>
<dbReference type="Pfam" id="PF03099">
    <property type="entry name" value="BPL_LplA_LipB"/>
    <property type="match status" value="1"/>
</dbReference>
<feature type="domain" description="BPL/LPL catalytic" evidence="7">
    <location>
        <begin position="2"/>
        <end position="181"/>
    </location>
</feature>
<dbReference type="EC" id="6.3.4.15" evidence="5"/>
<keyword evidence="1 8" id="KW-0436">Ligase</keyword>
<protein>
    <recommendedName>
        <fullName evidence="5">biotin--[biotin carboxyl-carrier protein] ligase</fullName>
        <ecNumber evidence="5">6.3.4.15</ecNumber>
    </recommendedName>
</protein>
<keyword evidence="2" id="KW-0547">Nucleotide-binding</keyword>
<comment type="catalytic activity">
    <reaction evidence="6">
        <text>biotin + L-lysyl-[protein] + ATP = N(6)-biotinyl-L-lysyl-[protein] + AMP + diphosphate + H(+)</text>
        <dbReference type="Rhea" id="RHEA:11756"/>
        <dbReference type="Rhea" id="RHEA-COMP:9752"/>
        <dbReference type="Rhea" id="RHEA-COMP:10505"/>
        <dbReference type="ChEBI" id="CHEBI:15378"/>
        <dbReference type="ChEBI" id="CHEBI:29969"/>
        <dbReference type="ChEBI" id="CHEBI:30616"/>
        <dbReference type="ChEBI" id="CHEBI:33019"/>
        <dbReference type="ChEBI" id="CHEBI:57586"/>
        <dbReference type="ChEBI" id="CHEBI:83144"/>
        <dbReference type="ChEBI" id="CHEBI:456215"/>
        <dbReference type="EC" id="6.3.4.15"/>
    </reaction>
</comment>
<dbReference type="GO" id="GO:0005524">
    <property type="term" value="F:ATP binding"/>
    <property type="evidence" value="ECO:0007669"/>
    <property type="project" value="UniProtKB-KW"/>
</dbReference>
<comment type="caution">
    <text evidence="8">The sequence shown here is derived from an EMBL/GenBank/DDBJ whole genome shotgun (WGS) entry which is preliminary data.</text>
</comment>
<evidence type="ECO:0000256" key="1">
    <source>
        <dbReference type="ARBA" id="ARBA00022598"/>
    </source>
</evidence>
<dbReference type="CDD" id="cd16442">
    <property type="entry name" value="BPL"/>
    <property type="match status" value="1"/>
</dbReference>